<name>A0A840ELI7_9ACTN</name>
<evidence type="ECO:0000313" key="3">
    <source>
        <dbReference type="Proteomes" id="UP000551501"/>
    </source>
</evidence>
<comment type="caution">
    <text evidence="2">The sequence shown here is derived from an EMBL/GenBank/DDBJ whole genome shotgun (WGS) entry which is preliminary data.</text>
</comment>
<organism evidence="2 3">
    <name type="scientific">Gordonia humi</name>
    <dbReference type="NCBI Taxonomy" id="686429"/>
    <lineage>
        <taxon>Bacteria</taxon>
        <taxon>Bacillati</taxon>
        <taxon>Actinomycetota</taxon>
        <taxon>Actinomycetes</taxon>
        <taxon>Mycobacteriales</taxon>
        <taxon>Gordoniaceae</taxon>
        <taxon>Gordonia</taxon>
    </lineage>
</organism>
<dbReference type="EMBL" id="JACIFP010000001">
    <property type="protein sequence ID" value="MBB4133595.1"/>
    <property type="molecule type" value="Genomic_DNA"/>
</dbReference>
<dbReference type="Gene3D" id="3.90.56.10">
    <property type="entry name" value="Monooxygenase component MmoB/DmpM"/>
    <property type="match status" value="1"/>
</dbReference>
<protein>
    <submittedName>
        <fullName evidence="2">Phenol hydroxylase P2 protein</fullName>
    </submittedName>
</protein>
<dbReference type="SUPFAM" id="SSF56029">
    <property type="entry name" value="Monooxygenase (hydroxylase) regulatory protein"/>
    <property type="match status" value="1"/>
</dbReference>
<sequence>MTNTRPVGIDIQESDDNRMLVHAIASDNPDMTVQQLPGLMKLSAPGRIEINRETIEDRLGREWETGEFQLAIVTYTGNFAEWDDDQIIVAWDH</sequence>
<keyword evidence="3" id="KW-1185">Reference proteome</keyword>
<dbReference type="Proteomes" id="UP000551501">
    <property type="component" value="Unassembled WGS sequence"/>
</dbReference>
<accession>A0A840ELI7</accession>
<dbReference type="RefSeq" id="WP_183368769.1">
    <property type="nucleotide sequence ID" value="NZ_BAABHL010000113.1"/>
</dbReference>
<dbReference type="InterPro" id="IPR036889">
    <property type="entry name" value="mOase_MmoB_DmpM_sf"/>
</dbReference>
<gene>
    <name evidence="2" type="ORF">BKA16_000147</name>
</gene>
<dbReference type="GO" id="GO:0004497">
    <property type="term" value="F:monooxygenase activity"/>
    <property type="evidence" value="ECO:0007669"/>
    <property type="project" value="InterPro"/>
</dbReference>
<evidence type="ECO:0000313" key="2">
    <source>
        <dbReference type="EMBL" id="MBB4133595.1"/>
    </source>
</evidence>
<reference evidence="2 3" key="1">
    <citation type="submission" date="2020-08" db="EMBL/GenBank/DDBJ databases">
        <title>Sequencing the genomes of 1000 actinobacteria strains.</title>
        <authorList>
            <person name="Klenk H.-P."/>
        </authorList>
    </citation>
    <scope>NUCLEOTIDE SEQUENCE [LARGE SCALE GENOMIC DNA]</scope>
    <source>
        <strain evidence="2 3">DSM 45298</strain>
    </source>
</reference>
<proteinExistence type="inferred from homology"/>
<dbReference type="AlphaFoldDB" id="A0A840ELI7"/>
<evidence type="ECO:0000256" key="1">
    <source>
        <dbReference type="ARBA" id="ARBA00006313"/>
    </source>
</evidence>
<dbReference type="InterPro" id="IPR003454">
    <property type="entry name" value="MOase_MmoB_DmpM"/>
</dbReference>
<comment type="similarity">
    <text evidence="1">Belongs to the TmoD/XamoD family.</text>
</comment>
<dbReference type="Pfam" id="PF02406">
    <property type="entry name" value="MmoB_DmpM"/>
    <property type="match status" value="1"/>
</dbReference>